<protein>
    <submittedName>
        <fullName evidence="1">Uncharacterized protein</fullName>
    </submittedName>
</protein>
<organism evidence="1 2">
    <name type="scientific">Mycena rosella</name>
    <name type="common">Pink bonnet</name>
    <name type="synonym">Agaricus rosellus</name>
    <dbReference type="NCBI Taxonomy" id="1033263"/>
    <lineage>
        <taxon>Eukaryota</taxon>
        <taxon>Fungi</taxon>
        <taxon>Dikarya</taxon>
        <taxon>Basidiomycota</taxon>
        <taxon>Agaricomycotina</taxon>
        <taxon>Agaricomycetes</taxon>
        <taxon>Agaricomycetidae</taxon>
        <taxon>Agaricales</taxon>
        <taxon>Marasmiineae</taxon>
        <taxon>Mycenaceae</taxon>
        <taxon>Mycena</taxon>
    </lineage>
</organism>
<gene>
    <name evidence="1" type="ORF">B0H17DRAFT_1135213</name>
</gene>
<dbReference type="AlphaFoldDB" id="A0AAD7DGS9"/>
<reference evidence="1" key="1">
    <citation type="submission" date="2023-03" db="EMBL/GenBank/DDBJ databases">
        <title>Massive genome expansion in bonnet fungi (Mycena s.s.) driven by repeated elements and novel gene families across ecological guilds.</title>
        <authorList>
            <consortium name="Lawrence Berkeley National Laboratory"/>
            <person name="Harder C.B."/>
            <person name="Miyauchi S."/>
            <person name="Viragh M."/>
            <person name="Kuo A."/>
            <person name="Thoen E."/>
            <person name="Andreopoulos B."/>
            <person name="Lu D."/>
            <person name="Skrede I."/>
            <person name="Drula E."/>
            <person name="Henrissat B."/>
            <person name="Morin E."/>
            <person name="Kohler A."/>
            <person name="Barry K."/>
            <person name="LaButti K."/>
            <person name="Morin E."/>
            <person name="Salamov A."/>
            <person name="Lipzen A."/>
            <person name="Mereny Z."/>
            <person name="Hegedus B."/>
            <person name="Baldrian P."/>
            <person name="Stursova M."/>
            <person name="Weitz H."/>
            <person name="Taylor A."/>
            <person name="Grigoriev I.V."/>
            <person name="Nagy L.G."/>
            <person name="Martin F."/>
            <person name="Kauserud H."/>
        </authorList>
    </citation>
    <scope>NUCLEOTIDE SEQUENCE</scope>
    <source>
        <strain evidence="1">CBHHK067</strain>
    </source>
</reference>
<keyword evidence="2" id="KW-1185">Reference proteome</keyword>
<proteinExistence type="predicted"/>
<dbReference type="Proteomes" id="UP001221757">
    <property type="component" value="Unassembled WGS sequence"/>
</dbReference>
<evidence type="ECO:0000313" key="2">
    <source>
        <dbReference type="Proteomes" id="UP001221757"/>
    </source>
</evidence>
<comment type="caution">
    <text evidence="1">The sequence shown here is derived from an EMBL/GenBank/DDBJ whole genome shotgun (WGS) entry which is preliminary data.</text>
</comment>
<accession>A0AAD7DGS9</accession>
<name>A0AAD7DGS9_MYCRO</name>
<dbReference type="EMBL" id="JARKIE010000074">
    <property type="protein sequence ID" value="KAJ7689172.1"/>
    <property type="molecule type" value="Genomic_DNA"/>
</dbReference>
<sequence length="210" mass="23302">MAHRPTAAARLPGIQLEKVRAERDDEPCGEFNTYPPLPHDDIITKEWNRVILLMASSSERASTHGSWWLGLKLFLLMPSTWWLVKDYGCDSDDDSDGENRSRIGVVGESTALEEGQSGVYFNKDGDLAWGISAVLNEWNRVILSMASTSERLGDKFGLLGKMSTLEPMASTWLVDSSQYPKGRLMTVAHSLFSYSIDRLSSIAGSSLLGW</sequence>
<evidence type="ECO:0000313" key="1">
    <source>
        <dbReference type="EMBL" id="KAJ7689172.1"/>
    </source>
</evidence>